<dbReference type="Gene3D" id="2.60.40.4270">
    <property type="entry name" value="Listeria-Bacteroides repeat domain"/>
    <property type="match status" value="3"/>
</dbReference>
<dbReference type="Pfam" id="PF09479">
    <property type="entry name" value="Flg_new"/>
    <property type="match status" value="4"/>
</dbReference>
<keyword evidence="4" id="KW-0732">Signal</keyword>
<keyword evidence="2" id="KW-0326">Glycosidase</keyword>
<keyword evidence="2" id="KW-0378">Hydrolase</keyword>
<comment type="caution">
    <text evidence="6">The sequence shown here is derived from an EMBL/GenBank/DDBJ whole genome shotgun (WGS) entry which is preliminary data.</text>
</comment>
<evidence type="ECO:0000256" key="2">
    <source>
        <dbReference type="ARBA" id="ARBA00023295"/>
    </source>
</evidence>
<gene>
    <name evidence="6" type="ORF">H7313_06675</name>
</gene>
<dbReference type="NCBIfam" id="TIGR01167">
    <property type="entry name" value="LPXTG_anchor"/>
    <property type="match status" value="1"/>
</dbReference>
<dbReference type="GO" id="GO:0030313">
    <property type="term" value="C:cell envelope"/>
    <property type="evidence" value="ECO:0007669"/>
    <property type="project" value="UniProtKB-SubCell"/>
</dbReference>
<reference evidence="6 7" key="1">
    <citation type="submission" date="2020-08" db="EMBL/GenBank/DDBJ databases">
        <authorList>
            <person name="Liu C."/>
            <person name="Sun Q."/>
        </authorList>
    </citation>
    <scope>NUCLEOTIDE SEQUENCE [LARGE SCALE GENOMIC DNA]</scope>
    <source>
        <strain evidence="6 7">N22</strain>
    </source>
</reference>
<dbReference type="Proteomes" id="UP000587396">
    <property type="component" value="Unassembled WGS sequence"/>
</dbReference>
<evidence type="ECO:0000313" key="6">
    <source>
        <dbReference type="EMBL" id="MBC2889033.1"/>
    </source>
</evidence>
<dbReference type="InterPro" id="IPR042229">
    <property type="entry name" value="Listeria/Bacterioides_rpt_sf"/>
</dbReference>
<feature type="transmembrane region" description="Helical" evidence="3">
    <location>
        <begin position="592"/>
        <end position="612"/>
    </location>
</feature>
<name>A0A842JAZ8_9ACTN</name>
<evidence type="ECO:0000256" key="1">
    <source>
        <dbReference type="ARBA" id="ARBA00004196"/>
    </source>
</evidence>
<dbReference type="GO" id="GO:0005975">
    <property type="term" value="P:carbohydrate metabolic process"/>
    <property type="evidence" value="ECO:0007669"/>
    <property type="project" value="UniProtKB-ARBA"/>
</dbReference>
<dbReference type="CDD" id="cd00063">
    <property type="entry name" value="FN3"/>
    <property type="match status" value="1"/>
</dbReference>
<accession>A0A842JAZ8</accession>
<feature type="signal peptide" evidence="4">
    <location>
        <begin position="1"/>
        <end position="36"/>
    </location>
</feature>
<feature type="domain" description="Fibronectin type-III" evidence="5">
    <location>
        <begin position="48"/>
        <end position="134"/>
    </location>
</feature>
<dbReference type="InterPro" id="IPR013783">
    <property type="entry name" value="Ig-like_fold"/>
</dbReference>
<dbReference type="GO" id="GO:0016798">
    <property type="term" value="F:hydrolase activity, acting on glycosyl bonds"/>
    <property type="evidence" value="ECO:0007669"/>
    <property type="project" value="UniProtKB-KW"/>
</dbReference>
<organism evidence="6 7">
    <name type="scientific">Gordonibacter massiliensis</name>
    <name type="common">ex Traore et al. 2017</name>
    <dbReference type="NCBI Taxonomy" id="1841863"/>
    <lineage>
        <taxon>Bacteria</taxon>
        <taxon>Bacillati</taxon>
        <taxon>Actinomycetota</taxon>
        <taxon>Coriobacteriia</taxon>
        <taxon>Eggerthellales</taxon>
        <taxon>Eggerthellaceae</taxon>
        <taxon>Gordonibacter</taxon>
    </lineage>
</organism>
<comment type="subcellular location">
    <subcellularLocation>
        <location evidence="1">Cell envelope</location>
    </subcellularLocation>
</comment>
<feature type="chain" id="PRO_5032810580" evidence="4">
    <location>
        <begin position="37"/>
        <end position="618"/>
    </location>
</feature>
<protein>
    <submittedName>
        <fullName evidence="6">InlB B-repeat-containing protein</fullName>
    </submittedName>
</protein>
<keyword evidence="3" id="KW-0472">Membrane</keyword>
<evidence type="ECO:0000259" key="5">
    <source>
        <dbReference type="PROSITE" id="PS50853"/>
    </source>
</evidence>
<dbReference type="NCBIfam" id="TIGR02543">
    <property type="entry name" value="List_Bact_rpt"/>
    <property type="match status" value="2"/>
</dbReference>
<dbReference type="InterPro" id="IPR013378">
    <property type="entry name" value="InlB-like_B-rpt"/>
</dbReference>
<sequence length="618" mass="66476">MHTIRTLPTSPPARRTTAVLLALLLALSMIPLAAFAGTSEETYDLPAPPSNVQASADQDLIRISWDPVDGQAIYALYRSETGTDPWQTVNVTSSTSWADTRAEPGKTYYYFLIAYINEEGSDPSNIVSARIPLPTYPATYYRNFDADDQTSLFIGDFEQGDTFTLANSAPSDWDRSDYRLLGWNTDRTSTEGDMGEYTMPNHAVSLYAIWGSLHRVTYDGAGADGGIVPVDSNKYLAGEEVTVPRETPTKTGYTFGGWKEPVSGRVCQPGGLFLMPEQDTTLEALWAEHADAGQNMLELDDDDLTAGDTVRFTATGHRQDATGSAGGETRFVPVSWTIAPIFDGVSFPFDSSYPFRGSAIMSTPGSYTVTAVYQEQFFNICCDTWEPTDNTTTLTKPFTVKGQLHDLVYNRNYTPDDATVQPGGTFRLNDPLAFSGIGSVGVSGADWSRDGYRFMGWSADRAAEQGAMDGVMPDEPLTMYAVWAPEYAVTYAGNGHDGGTVPVDELAYVKGDTVTVASDAPTRTGYSFAGWKADHDGKTYRAGDTFAMPEGGARLVAQWTPKAAPGPNGGGSKAAPAALSKMGFLPKTGDEAVPFVLLGVAAAAGALGVRSLRRRSQG</sequence>
<dbReference type="InterPro" id="IPR036116">
    <property type="entry name" value="FN3_sf"/>
</dbReference>
<dbReference type="AlphaFoldDB" id="A0A842JAZ8"/>
<dbReference type="PROSITE" id="PS50853">
    <property type="entry name" value="FN3"/>
    <property type="match status" value="1"/>
</dbReference>
<evidence type="ECO:0000313" key="7">
    <source>
        <dbReference type="Proteomes" id="UP000587396"/>
    </source>
</evidence>
<proteinExistence type="predicted"/>
<dbReference type="SUPFAM" id="SSF49265">
    <property type="entry name" value="Fibronectin type III"/>
    <property type="match status" value="1"/>
</dbReference>
<evidence type="ECO:0000256" key="3">
    <source>
        <dbReference type="SAM" id="Phobius"/>
    </source>
</evidence>
<dbReference type="Gene3D" id="2.60.40.10">
    <property type="entry name" value="Immunoglobulins"/>
    <property type="match status" value="1"/>
</dbReference>
<dbReference type="EMBL" id="JACMSE010000003">
    <property type="protein sequence ID" value="MBC2889033.1"/>
    <property type="molecule type" value="Genomic_DNA"/>
</dbReference>
<keyword evidence="3" id="KW-0812">Transmembrane</keyword>
<evidence type="ECO:0000256" key="4">
    <source>
        <dbReference type="SAM" id="SignalP"/>
    </source>
</evidence>
<keyword evidence="7" id="KW-1185">Reference proteome</keyword>
<dbReference type="RefSeq" id="WP_185904920.1">
    <property type="nucleotide sequence ID" value="NZ_JACMSE010000003.1"/>
</dbReference>
<keyword evidence="3" id="KW-1133">Transmembrane helix</keyword>
<dbReference type="InterPro" id="IPR003961">
    <property type="entry name" value="FN3_dom"/>
</dbReference>